<dbReference type="SUPFAM" id="SSF53639">
    <property type="entry name" value="AraD/HMP-PK domain-like"/>
    <property type="match status" value="1"/>
</dbReference>
<feature type="domain" description="Class II aldolase/adducin N-terminal" evidence="2">
    <location>
        <begin position="8"/>
        <end position="180"/>
    </location>
</feature>
<dbReference type="PANTHER" id="PTHR10672">
    <property type="entry name" value="ADDUCIN"/>
    <property type="match status" value="1"/>
</dbReference>
<evidence type="ECO:0000256" key="1">
    <source>
        <dbReference type="ARBA" id="ARBA00037961"/>
    </source>
</evidence>
<comment type="caution">
    <text evidence="3">The sequence shown here is derived from an EMBL/GenBank/DDBJ whole genome shotgun (WGS) entry which is preliminary data.</text>
</comment>
<dbReference type="Gene3D" id="3.40.225.10">
    <property type="entry name" value="Class II aldolase/adducin N-terminal domain"/>
    <property type="match status" value="1"/>
</dbReference>
<dbReference type="GO" id="GO:0005996">
    <property type="term" value="P:monosaccharide metabolic process"/>
    <property type="evidence" value="ECO:0007669"/>
    <property type="project" value="UniProtKB-ARBA"/>
</dbReference>
<dbReference type="RefSeq" id="WP_175361405.1">
    <property type="nucleotide sequence ID" value="NZ_JABFMR010000001.1"/>
</dbReference>
<accession>A0A7Y5Z1B0</accession>
<name>A0A7Y5Z1B0_9PSED</name>
<dbReference type="InterPro" id="IPR051017">
    <property type="entry name" value="Aldolase-II_Adducin_sf"/>
</dbReference>
<dbReference type="InterPro" id="IPR001303">
    <property type="entry name" value="Aldolase_II/adducin_N"/>
</dbReference>
<dbReference type="PANTHER" id="PTHR10672:SF3">
    <property type="entry name" value="PROTEIN HU-LI TAI SHAO"/>
    <property type="match status" value="1"/>
</dbReference>
<dbReference type="Proteomes" id="UP000536720">
    <property type="component" value="Unassembled WGS sequence"/>
</dbReference>
<protein>
    <submittedName>
        <fullName evidence="3">Class II aldolase/adducin family protein</fullName>
    </submittedName>
</protein>
<dbReference type="EMBL" id="JABFMR010000001">
    <property type="protein sequence ID" value="NUT85066.1"/>
    <property type="molecule type" value="Genomic_DNA"/>
</dbReference>
<gene>
    <name evidence="3" type="ORF">HNO91_01445</name>
</gene>
<evidence type="ECO:0000313" key="3">
    <source>
        <dbReference type="EMBL" id="NUT85066.1"/>
    </source>
</evidence>
<reference evidence="3 4" key="1">
    <citation type="journal article" date="2020" name="Front. Plant Sci.">
        <title>Isolation of Rhizosphere Bacteria That Improve Quality and Water Stress Tolerance in Greenhouse Ornamentals.</title>
        <authorList>
            <person name="Nordstedt N.P."/>
            <person name="Jones M.L."/>
        </authorList>
    </citation>
    <scope>NUCLEOTIDE SEQUENCE [LARGE SCALE GENOMIC DNA]</scope>
    <source>
        <strain evidence="3 4">C7D2</strain>
    </source>
</reference>
<evidence type="ECO:0000259" key="2">
    <source>
        <dbReference type="SMART" id="SM01007"/>
    </source>
</evidence>
<proteinExistence type="inferred from homology"/>
<evidence type="ECO:0000313" key="4">
    <source>
        <dbReference type="Proteomes" id="UP000536720"/>
    </source>
</evidence>
<dbReference type="SMART" id="SM01007">
    <property type="entry name" value="Aldolase_II"/>
    <property type="match status" value="1"/>
</dbReference>
<dbReference type="AlphaFoldDB" id="A0A7Y5Z1B0"/>
<dbReference type="Pfam" id="PF00596">
    <property type="entry name" value="Aldolase_II"/>
    <property type="match status" value="1"/>
</dbReference>
<organism evidence="3 4">
    <name type="scientific">Pseudomonas corrugata</name>
    <dbReference type="NCBI Taxonomy" id="47879"/>
    <lineage>
        <taxon>Bacteria</taxon>
        <taxon>Pseudomonadati</taxon>
        <taxon>Pseudomonadota</taxon>
        <taxon>Gammaproteobacteria</taxon>
        <taxon>Pseudomonadales</taxon>
        <taxon>Pseudomonadaceae</taxon>
        <taxon>Pseudomonas</taxon>
    </lineage>
</organism>
<dbReference type="GO" id="GO:0051015">
    <property type="term" value="F:actin filament binding"/>
    <property type="evidence" value="ECO:0007669"/>
    <property type="project" value="TreeGrafter"/>
</dbReference>
<comment type="similarity">
    <text evidence="1">Belongs to the aldolase class II family.</text>
</comment>
<sequence length="232" mass="25177">MSTLSQQAEVRVAARALANAGFVHAYGHCSQRLDADHFLVCAAKPMSLIQPGEPGTVVPIHGPLPEGVLGEVRIHQQIYQRRPEVNAVIRSMPMQVMSLSCAGLVPKLRHGMGAYFKDGVPLWDDPQLLRDDAQAAALAELLGRSQALVMRGNGAIVVGGSLVEALTLNFYLEDAARIELQLLAAGLADHAPLLSHAEAQQRATNSGRIFERMWDYLTAGDAELNLITREER</sequence>
<dbReference type="GO" id="GO:0005856">
    <property type="term" value="C:cytoskeleton"/>
    <property type="evidence" value="ECO:0007669"/>
    <property type="project" value="TreeGrafter"/>
</dbReference>
<dbReference type="InterPro" id="IPR036409">
    <property type="entry name" value="Aldolase_II/adducin_N_sf"/>
</dbReference>